<dbReference type="SUPFAM" id="SSF53901">
    <property type="entry name" value="Thiolase-like"/>
    <property type="match status" value="1"/>
</dbReference>
<comment type="caution">
    <text evidence="1">The sequence shown here is derived from an EMBL/GenBank/DDBJ whole genome shotgun (WGS) entry which is preliminary data.</text>
</comment>
<dbReference type="InterPro" id="IPR016039">
    <property type="entry name" value="Thiolase-like"/>
</dbReference>
<dbReference type="AlphaFoldDB" id="A0A3S0VYT5"/>
<dbReference type="EMBL" id="RYZZ01000012">
    <property type="protein sequence ID" value="RUQ29092.1"/>
    <property type="molecule type" value="Genomic_DNA"/>
</dbReference>
<protein>
    <submittedName>
        <fullName evidence="1">Uncharacterized protein</fullName>
    </submittedName>
</protein>
<proteinExistence type="predicted"/>
<dbReference type="Proteomes" id="UP000267430">
    <property type="component" value="Unassembled WGS sequence"/>
</dbReference>
<dbReference type="OrthoDB" id="9786288at2"/>
<reference evidence="1 2" key="1">
    <citation type="submission" date="2018-12" db="EMBL/GenBank/DDBJ databases">
        <title>Bacillus chawlae sp. nov., Bacillus glennii sp. nov., and Bacillus saganii sp. nov. Isolated from the Vehicle Assembly Building at Kennedy Space Center where the Viking Spacecraft were Assembled.</title>
        <authorList>
            <person name="Seuylemezian A."/>
            <person name="Vaishampayan P."/>
        </authorList>
    </citation>
    <scope>NUCLEOTIDE SEQUENCE [LARGE SCALE GENOMIC DNA]</scope>
    <source>
        <strain evidence="1 2">L5</strain>
    </source>
</reference>
<sequence>MSCILSVGTATPPHRLDQNETMAFAGNFFKRDFADIKRLLKVFENGQIETRYFAAPLEWFTEEHSLQEKNDRYIDMGLSISVQAIKDCLNNRNIRS</sequence>
<evidence type="ECO:0000313" key="2">
    <source>
        <dbReference type="Proteomes" id="UP000267430"/>
    </source>
</evidence>
<dbReference type="RefSeq" id="WP_126864847.1">
    <property type="nucleotide sequence ID" value="NZ_JAUSTX010000030.1"/>
</dbReference>
<gene>
    <name evidence="1" type="ORF">ELQ35_10775</name>
</gene>
<accession>A0A3S0VYT5</accession>
<organism evidence="1 2">
    <name type="scientific">Peribacillus cavernae</name>
    <dbReference type="NCBI Taxonomy" id="1674310"/>
    <lineage>
        <taxon>Bacteria</taxon>
        <taxon>Bacillati</taxon>
        <taxon>Bacillota</taxon>
        <taxon>Bacilli</taxon>
        <taxon>Bacillales</taxon>
        <taxon>Bacillaceae</taxon>
        <taxon>Peribacillus</taxon>
    </lineage>
</organism>
<dbReference type="GO" id="GO:0016746">
    <property type="term" value="F:acyltransferase activity"/>
    <property type="evidence" value="ECO:0007669"/>
    <property type="project" value="InterPro"/>
</dbReference>
<dbReference type="Gene3D" id="3.40.47.10">
    <property type="match status" value="1"/>
</dbReference>
<keyword evidence="2" id="KW-1185">Reference proteome</keyword>
<name>A0A3S0VYT5_9BACI</name>
<evidence type="ECO:0000313" key="1">
    <source>
        <dbReference type="EMBL" id="RUQ29092.1"/>
    </source>
</evidence>